<evidence type="ECO:0000256" key="1">
    <source>
        <dbReference type="ARBA" id="ARBA00004651"/>
    </source>
</evidence>
<evidence type="ECO:0000256" key="5">
    <source>
        <dbReference type="ARBA" id="ARBA00023136"/>
    </source>
</evidence>
<keyword evidence="4 6" id="KW-1133">Transmembrane helix</keyword>
<keyword evidence="2" id="KW-1003">Cell membrane</keyword>
<comment type="caution">
    <text evidence="8">The sequence shown here is derived from an EMBL/GenBank/DDBJ whole genome shotgun (WGS) entry which is preliminary data.</text>
</comment>
<evidence type="ECO:0000313" key="8">
    <source>
        <dbReference type="EMBL" id="EFH87500.1"/>
    </source>
</evidence>
<gene>
    <name evidence="8" type="ORF">Krac_8834</name>
</gene>
<name>D6TPR5_KTERA</name>
<dbReference type="RefSeq" id="WP_007912708.1">
    <property type="nucleotide sequence ID" value="NZ_ADVG01000002.1"/>
</dbReference>
<dbReference type="Proteomes" id="UP000004508">
    <property type="component" value="Unassembled WGS sequence"/>
</dbReference>
<evidence type="ECO:0000256" key="2">
    <source>
        <dbReference type="ARBA" id="ARBA00022475"/>
    </source>
</evidence>
<dbReference type="InParanoid" id="D6TPR5"/>
<evidence type="ECO:0000256" key="3">
    <source>
        <dbReference type="ARBA" id="ARBA00022692"/>
    </source>
</evidence>
<evidence type="ECO:0000256" key="6">
    <source>
        <dbReference type="SAM" id="Phobius"/>
    </source>
</evidence>
<evidence type="ECO:0000256" key="4">
    <source>
        <dbReference type="ARBA" id="ARBA00022989"/>
    </source>
</evidence>
<comment type="subcellular location">
    <subcellularLocation>
        <location evidence="1">Cell membrane</location>
        <topology evidence="1">Multi-pass membrane protein</topology>
    </subcellularLocation>
</comment>
<dbReference type="InterPro" id="IPR027379">
    <property type="entry name" value="CLS_N"/>
</dbReference>
<evidence type="ECO:0000313" key="9">
    <source>
        <dbReference type="Proteomes" id="UP000004508"/>
    </source>
</evidence>
<reference evidence="8 9" key="1">
    <citation type="journal article" date="2011" name="Stand. Genomic Sci.">
        <title>Non-contiguous finished genome sequence and contextual data of the filamentous soil bacterium Ktedonobacter racemifer type strain (SOSP1-21).</title>
        <authorList>
            <person name="Chang Y.J."/>
            <person name="Land M."/>
            <person name="Hauser L."/>
            <person name="Chertkov O."/>
            <person name="Del Rio T.G."/>
            <person name="Nolan M."/>
            <person name="Copeland A."/>
            <person name="Tice H."/>
            <person name="Cheng J.F."/>
            <person name="Lucas S."/>
            <person name="Han C."/>
            <person name="Goodwin L."/>
            <person name="Pitluck S."/>
            <person name="Ivanova N."/>
            <person name="Ovchinikova G."/>
            <person name="Pati A."/>
            <person name="Chen A."/>
            <person name="Palaniappan K."/>
            <person name="Mavromatis K."/>
            <person name="Liolios K."/>
            <person name="Brettin T."/>
            <person name="Fiebig A."/>
            <person name="Rohde M."/>
            <person name="Abt B."/>
            <person name="Goker M."/>
            <person name="Detter J.C."/>
            <person name="Woyke T."/>
            <person name="Bristow J."/>
            <person name="Eisen J.A."/>
            <person name="Markowitz V."/>
            <person name="Hugenholtz P."/>
            <person name="Kyrpides N.C."/>
            <person name="Klenk H.P."/>
            <person name="Lapidus A."/>
        </authorList>
    </citation>
    <scope>NUCLEOTIDE SEQUENCE [LARGE SCALE GENOMIC DNA]</scope>
    <source>
        <strain evidence="9">DSM 44963</strain>
    </source>
</reference>
<dbReference type="GO" id="GO:0005886">
    <property type="term" value="C:plasma membrane"/>
    <property type="evidence" value="ECO:0007669"/>
    <property type="project" value="UniProtKB-SubCell"/>
</dbReference>
<feature type="transmembrane region" description="Helical" evidence="6">
    <location>
        <begin position="39"/>
        <end position="57"/>
    </location>
</feature>
<proteinExistence type="predicted"/>
<keyword evidence="9" id="KW-1185">Reference proteome</keyword>
<feature type="domain" description="Cardiolipin synthase N-terminal" evidence="7">
    <location>
        <begin position="16"/>
        <end position="59"/>
    </location>
</feature>
<feature type="transmembrane region" description="Helical" evidence="6">
    <location>
        <begin position="6"/>
        <end position="27"/>
    </location>
</feature>
<keyword evidence="5 6" id="KW-0472">Membrane</keyword>
<accession>D6TPR5</accession>
<sequence length="66" mass="7832">MLGLHPFTIVIFLTTAFWLWMMVDCILNKSLRDTEKVLWFLLIFFTQIAGAIIYFIIGRTKRNIVH</sequence>
<dbReference type="Pfam" id="PF13396">
    <property type="entry name" value="PLDc_N"/>
    <property type="match status" value="1"/>
</dbReference>
<evidence type="ECO:0000259" key="7">
    <source>
        <dbReference type="Pfam" id="PF13396"/>
    </source>
</evidence>
<organism evidence="8 9">
    <name type="scientific">Ktedonobacter racemifer DSM 44963</name>
    <dbReference type="NCBI Taxonomy" id="485913"/>
    <lineage>
        <taxon>Bacteria</taxon>
        <taxon>Bacillati</taxon>
        <taxon>Chloroflexota</taxon>
        <taxon>Ktedonobacteria</taxon>
        <taxon>Ktedonobacterales</taxon>
        <taxon>Ktedonobacteraceae</taxon>
        <taxon>Ktedonobacter</taxon>
    </lineage>
</organism>
<dbReference type="OrthoDB" id="826720at2"/>
<dbReference type="EMBL" id="ADVG01000002">
    <property type="protein sequence ID" value="EFH87500.1"/>
    <property type="molecule type" value="Genomic_DNA"/>
</dbReference>
<dbReference type="AlphaFoldDB" id="D6TPR5"/>
<keyword evidence="3 6" id="KW-0812">Transmembrane</keyword>
<protein>
    <recommendedName>
        <fullName evidence="7">Cardiolipin synthase N-terminal domain-containing protein</fullName>
    </recommendedName>
</protein>